<dbReference type="AlphaFoldDB" id="A0AAD2CZ11"/>
<evidence type="ECO:0000313" key="3">
    <source>
        <dbReference type="EMBL" id="CAJ1942982.1"/>
    </source>
</evidence>
<name>A0AAD2CZ11_9STRA</name>
<dbReference type="SUPFAM" id="SSF52047">
    <property type="entry name" value="RNI-like"/>
    <property type="match status" value="2"/>
</dbReference>
<dbReference type="GO" id="GO:0019005">
    <property type="term" value="C:SCF ubiquitin ligase complex"/>
    <property type="evidence" value="ECO:0007669"/>
    <property type="project" value="TreeGrafter"/>
</dbReference>
<sequence>MRSPHSISRHSIPAALPDDSISNQYPPSENFIIEDSGTHSPKTLAQLATETLCRSLAYLDGELPLGLPQDVVDEIVESLTEHNALNETTMKVLRNCEISALNLSGCRGVSDSWLKSFNTYATDTGSSDDSGIALSDVDDGMEIDDGSSDVFYNTTSNFEERQNFLDESPPSSTSSSFKSAHSRPWTPAKEDTIECDDMVVYHDEFTFDDPALASAFGNLTVLDLRGSHGLTDTGLSYLNDLRNLEVARFDNCHSIVGDGLSVLHSSQRLHTLSLANCRRLTDEAIVHISHLKSLEALSLDGCRCLTDRSLDAISGLVLIKKLDLSQCDLITDDGLTYLSGLEELEELSLGWCRNLTSFGIDILTSQGGRQFSLRMLCLARCAIGNSGVECLNRLEQLEELNLSGCTAISSAVLGRSIGALSMLSVLDVSYCPGILRAPWQGRISNVKSLCLSYAGVRDNQMLHFDNLPCLEELNLDSCLVSDWTIAHLAQNDVTPNLVSLDLADTDLSDSGMRHLAKFTKLKRLSLFYCNVSNSGLHHLAQLTSLESLNLDSRDIGDEGLYHLRHLKNLKALDIFSGRITDSGCALISKIKSLESLELCGGMISDLGCAMLASLENLTSLNLSQNEFITDRGAAALSALRNLTALNLSNTRVTSSALDHFESFTKLQSLALYGCEGLEDHGSIDRLQSQLPTLKCMRLNNGMDESGTLIQVESAS</sequence>
<reference evidence="3" key="1">
    <citation type="submission" date="2023-08" db="EMBL/GenBank/DDBJ databases">
        <authorList>
            <person name="Audoor S."/>
            <person name="Bilcke G."/>
        </authorList>
    </citation>
    <scope>NUCLEOTIDE SEQUENCE</scope>
</reference>
<dbReference type="InterPro" id="IPR001611">
    <property type="entry name" value="Leu-rich_rpt"/>
</dbReference>
<feature type="region of interest" description="Disordered" evidence="1">
    <location>
        <begin position="163"/>
        <end position="187"/>
    </location>
</feature>
<protein>
    <recommendedName>
        <fullName evidence="2">F-box/LRR-repeat protein 15-like leucin rich repeat domain-containing protein</fullName>
    </recommendedName>
</protein>
<dbReference type="EMBL" id="CAKOGP040001112">
    <property type="protein sequence ID" value="CAJ1942982.1"/>
    <property type="molecule type" value="Genomic_DNA"/>
</dbReference>
<dbReference type="SMART" id="SM00368">
    <property type="entry name" value="LRR_RI"/>
    <property type="match status" value="5"/>
</dbReference>
<dbReference type="Pfam" id="PF25372">
    <property type="entry name" value="DUF7885"/>
    <property type="match status" value="1"/>
</dbReference>
<organism evidence="3 4">
    <name type="scientific">Cylindrotheca closterium</name>
    <dbReference type="NCBI Taxonomy" id="2856"/>
    <lineage>
        <taxon>Eukaryota</taxon>
        <taxon>Sar</taxon>
        <taxon>Stramenopiles</taxon>
        <taxon>Ochrophyta</taxon>
        <taxon>Bacillariophyta</taxon>
        <taxon>Bacillariophyceae</taxon>
        <taxon>Bacillariophycidae</taxon>
        <taxon>Bacillariales</taxon>
        <taxon>Bacillariaceae</taxon>
        <taxon>Cylindrotheca</taxon>
    </lineage>
</organism>
<dbReference type="SMART" id="SM00367">
    <property type="entry name" value="LRR_CC"/>
    <property type="match status" value="13"/>
</dbReference>
<comment type="caution">
    <text evidence="3">The sequence shown here is derived from an EMBL/GenBank/DDBJ whole genome shotgun (WGS) entry which is preliminary data.</text>
</comment>
<proteinExistence type="predicted"/>
<dbReference type="Proteomes" id="UP001295423">
    <property type="component" value="Unassembled WGS sequence"/>
</dbReference>
<dbReference type="InterPro" id="IPR032675">
    <property type="entry name" value="LRR_dom_sf"/>
</dbReference>
<evidence type="ECO:0000259" key="2">
    <source>
        <dbReference type="Pfam" id="PF25372"/>
    </source>
</evidence>
<keyword evidence="4" id="KW-1185">Reference proteome</keyword>
<feature type="compositionally biased region" description="Low complexity" evidence="1">
    <location>
        <begin position="168"/>
        <end position="179"/>
    </location>
</feature>
<dbReference type="PANTHER" id="PTHR13318:SF190">
    <property type="entry name" value="PARTNER OF PAIRED, ISOFORM B"/>
    <property type="match status" value="1"/>
</dbReference>
<dbReference type="PANTHER" id="PTHR13318">
    <property type="entry name" value="PARTNER OF PAIRED, ISOFORM B-RELATED"/>
    <property type="match status" value="1"/>
</dbReference>
<dbReference type="GO" id="GO:0031146">
    <property type="term" value="P:SCF-dependent proteasomal ubiquitin-dependent protein catabolic process"/>
    <property type="evidence" value="ECO:0007669"/>
    <property type="project" value="TreeGrafter"/>
</dbReference>
<feature type="region of interest" description="Disordered" evidence="1">
    <location>
        <begin position="1"/>
        <end position="37"/>
    </location>
</feature>
<dbReference type="Pfam" id="PF13855">
    <property type="entry name" value="LRR_8"/>
    <property type="match status" value="1"/>
</dbReference>
<feature type="domain" description="F-box/LRR-repeat protein 15-like leucin rich repeat" evidence="2">
    <location>
        <begin position="267"/>
        <end position="434"/>
    </location>
</feature>
<dbReference type="InterPro" id="IPR006553">
    <property type="entry name" value="Leu-rich_rpt_Cys-con_subtyp"/>
</dbReference>
<evidence type="ECO:0000256" key="1">
    <source>
        <dbReference type="SAM" id="MobiDB-lite"/>
    </source>
</evidence>
<evidence type="ECO:0000313" key="4">
    <source>
        <dbReference type="Proteomes" id="UP001295423"/>
    </source>
</evidence>
<dbReference type="Gene3D" id="3.80.10.10">
    <property type="entry name" value="Ribonuclease Inhibitor"/>
    <property type="match status" value="5"/>
</dbReference>
<accession>A0AAD2CZ11</accession>
<dbReference type="Pfam" id="PF13516">
    <property type="entry name" value="LRR_6"/>
    <property type="match status" value="4"/>
</dbReference>
<gene>
    <name evidence="3" type="ORF">CYCCA115_LOCUS8218</name>
</gene>
<dbReference type="InterPro" id="IPR057207">
    <property type="entry name" value="FBXL15_LRR"/>
</dbReference>